<dbReference type="EMBL" id="KV453936">
    <property type="protein sequence ID" value="ODV72198.1"/>
    <property type="molecule type" value="Genomic_DNA"/>
</dbReference>
<evidence type="ECO:0000313" key="5">
    <source>
        <dbReference type="Proteomes" id="UP000094389"/>
    </source>
</evidence>
<dbReference type="OMA" id="CKDIWND"/>
<dbReference type="Proteomes" id="UP000038830">
    <property type="component" value="Unassembled WGS sequence"/>
</dbReference>
<evidence type="ECO:0008006" key="6">
    <source>
        <dbReference type="Google" id="ProtNLM"/>
    </source>
</evidence>
<protein>
    <recommendedName>
        <fullName evidence="6">MICOS complex subunit MIC12</fullName>
    </recommendedName>
</protein>
<dbReference type="Proteomes" id="UP000094389">
    <property type="component" value="Unassembled WGS sequence"/>
</dbReference>
<dbReference type="RefSeq" id="XP_020069237.1">
    <property type="nucleotide sequence ID" value="XM_020216584.1"/>
</dbReference>
<dbReference type="AlphaFoldDB" id="A0A0H5C208"/>
<evidence type="ECO:0000313" key="4">
    <source>
        <dbReference type="Proteomes" id="UP000038830"/>
    </source>
</evidence>
<dbReference type="GeneID" id="30990980"/>
<keyword evidence="5" id="KW-1185">Reference proteome</keyword>
<dbReference type="OrthoDB" id="4037694at2759"/>
<feature type="chain" id="PRO_5040667244" description="MICOS complex subunit MIC12" evidence="1">
    <location>
        <begin position="24"/>
        <end position="111"/>
    </location>
</feature>
<sequence>MGGKIQGFLGAVLLVTSVAYFKSKDFKDNQEYISKTLRDTQRIIDQEPQEKKDTPRAVEFKYRPSIRQTVADIWDDSVLSGVKWVYSVDVEHSLSRAIEGVQDLATKLTSK</sequence>
<reference evidence="2" key="1">
    <citation type="submission" date="2014-12" db="EMBL/GenBank/DDBJ databases">
        <authorList>
            <person name="Jaenicke S."/>
        </authorList>
    </citation>
    <scope>NUCLEOTIDE SEQUENCE [LARGE SCALE GENOMIC DNA]</scope>
    <source>
        <strain evidence="2">CBS1600</strain>
    </source>
</reference>
<keyword evidence="1" id="KW-0732">Signal</keyword>
<reference evidence="4" key="2">
    <citation type="journal article" date="2015" name="J. Biotechnol.">
        <title>The structure of the Cyberlindnera jadinii genome and its relation to Candida utilis analyzed by the occurrence of single nucleotide polymorphisms.</title>
        <authorList>
            <person name="Rupp O."/>
            <person name="Brinkrolf K."/>
            <person name="Buerth C."/>
            <person name="Kunigo M."/>
            <person name="Schneider J."/>
            <person name="Jaenicke S."/>
            <person name="Goesmann A."/>
            <person name="Puehler A."/>
            <person name="Jaeger K.-E."/>
            <person name="Ernst J.F."/>
        </authorList>
    </citation>
    <scope>NUCLEOTIDE SEQUENCE [LARGE SCALE GENOMIC DNA]</scope>
    <source>
        <strain evidence="4">ATCC 18201 / CBS 1600 / BCRC 20928 / JCM 3617 / NBRC 0987 / NRRL Y-1542</strain>
    </source>
</reference>
<name>A0A0H5C208_CYBJN</name>
<evidence type="ECO:0000313" key="3">
    <source>
        <dbReference type="EMBL" id="ODV72198.1"/>
    </source>
</evidence>
<proteinExistence type="predicted"/>
<accession>A0A1E4RY61</accession>
<evidence type="ECO:0000313" key="2">
    <source>
        <dbReference type="EMBL" id="CEP21756.1"/>
    </source>
</evidence>
<organism evidence="2 4">
    <name type="scientific">Cyberlindnera jadinii (strain ATCC 18201 / CBS 1600 / BCRC 20928 / JCM 3617 / NBRC 0987 / NRRL Y-1542)</name>
    <name type="common">Torula yeast</name>
    <name type="synonym">Candida utilis</name>
    <dbReference type="NCBI Taxonomy" id="983966"/>
    <lineage>
        <taxon>Eukaryota</taxon>
        <taxon>Fungi</taxon>
        <taxon>Dikarya</taxon>
        <taxon>Ascomycota</taxon>
        <taxon>Saccharomycotina</taxon>
        <taxon>Saccharomycetes</taxon>
        <taxon>Phaffomycetales</taxon>
        <taxon>Phaffomycetaceae</taxon>
        <taxon>Cyberlindnera</taxon>
    </lineage>
</organism>
<reference evidence="3 5" key="3">
    <citation type="journal article" date="2016" name="Proc. Natl. Acad. Sci. U.S.A.">
        <title>Comparative genomics of biotechnologically important yeasts.</title>
        <authorList>
            <person name="Riley R."/>
            <person name="Haridas S."/>
            <person name="Wolfe K.H."/>
            <person name="Lopes M.R."/>
            <person name="Hittinger C.T."/>
            <person name="Goeker M."/>
            <person name="Salamov A.A."/>
            <person name="Wisecaver J.H."/>
            <person name="Long T.M."/>
            <person name="Calvey C.H."/>
            <person name="Aerts A.L."/>
            <person name="Barry K.W."/>
            <person name="Choi C."/>
            <person name="Clum A."/>
            <person name="Coughlan A.Y."/>
            <person name="Deshpande S."/>
            <person name="Douglass A.P."/>
            <person name="Hanson S.J."/>
            <person name="Klenk H.-P."/>
            <person name="LaButti K.M."/>
            <person name="Lapidus A."/>
            <person name="Lindquist E.A."/>
            <person name="Lipzen A.M."/>
            <person name="Meier-Kolthoff J.P."/>
            <person name="Ohm R.A."/>
            <person name="Otillar R.P."/>
            <person name="Pangilinan J.L."/>
            <person name="Peng Y."/>
            <person name="Rokas A."/>
            <person name="Rosa C.A."/>
            <person name="Scheuner C."/>
            <person name="Sibirny A.A."/>
            <person name="Slot J.C."/>
            <person name="Stielow J.B."/>
            <person name="Sun H."/>
            <person name="Kurtzman C.P."/>
            <person name="Blackwell M."/>
            <person name="Grigoriev I.V."/>
            <person name="Jeffries T.W."/>
        </authorList>
    </citation>
    <scope>NUCLEOTIDE SEQUENCE [LARGE SCALE GENOMIC DNA]</scope>
    <source>
        <strain evidence="5">ATCC 18201 / CBS 1600 / BCRC 20928 / JCM 3617 / NBRC 0987 / NRRL Y-1542</strain>
        <strain evidence="3">NRRL Y-1542</strain>
    </source>
</reference>
<dbReference type="EMBL" id="CDQK01000002">
    <property type="protein sequence ID" value="CEP21756.1"/>
    <property type="molecule type" value="Genomic_DNA"/>
</dbReference>
<feature type="signal peptide" evidence="1">
    <location>
        <begin position="1"/>
        <end position="23"/>
    </location>
</feature>
<gene>
    <name evidence="2" type="ORF">BN1211_1952</name>
    <name evidence="3" type="ORF">CYBJADRAFT_174458</name>
</gene>
<accession>A0A0H5C208</accession>
<evidence type="ECO:0000256" key="1">
    <source>
        <dbReference type="SAM" id="SignalP"/>
    </source>
</evidence>